<organism evidence="1">
    <name type="scientific">Arundo donax</name>
    <name type="common">Giant reed</name>
    <name type="synonym">Donax arundinaceus</name>
    <dbReference type="NCBI Taxonomy" id="35708"/>
    <lineage>
        <taxon>Eukaryota</taxon>
        <taxon>Viridiplantae</taxon>
        <taxon>Streptophyta</taxon>
        <taxon>Embryophyta</taxon>
        <taxon>Tracheophyta</taxon>
        <taxon>Spermatophyta</taxon>
        <taxon>Magnoliopsida</taxon>
        <taxon>Liliopsida</taxon>
        <taxon>Poales</taxon>
        <taxon>Poaceae</taxon>
        <taxon>PACMAD clade</taxon>
        <taxon>Arundinoideae</taxon>
        <taxon>Arundineae</taxon>
        <taxon>Arundo</taxon>
    </lineage>
</organism>
<evidence type="ECO:0000313" key="1">
    <source>
        <dbReference type="EMBL" id="JAD23579.1"/>
    </source>
</evidence>
<protein>
    <submittedName>
        <fullName evidence="1">Uncharacterized protein</fullName>
    </submittedName>
</protein>
<dbReference type="EMBL" id="GBRH01274316">
    <property type="protein sequence ID" value="JAD23579.1"/>
    <property type="molecule type" value="Transcribed_RNA"/>
</dbReference>
<sequence length="20" mass="2382">MTSLQLHDSELCRSVKHLQR</sequence>
<reference evidence="1" key="1">
    <citation type="submission" date="2014-09" db="EMBL/GenBank/DDBJ databases">
        <authorList>
            <person name="Magalhaes I.L.F."/>
            <person name="Oliveira U."/>
            <person name="Santos F.R."/>
            <person name="Vidigal T.H.D.A."/>
            <person name="Brescovit A.D."/>
            <person name="Santos A.J."/>
        </authorList>
    </citation>
    <scope>NUCLEOTIDE SEQUENCE</scope>
    <source>
        <tissue evidence="1">Shoot tissue taken approximately 20 cm above the soil surface</tissue>
    </source>
</reference>
<dbReference type="AlphaFoldDB" id="A0A0A8YC79"/>
<name>A0A0A8YC79_ARUDO</name>
<proteinExistence type="predicted"/>
<reference evidence="1" key="2">
    <citation type="journal article" date="2015" name="Data Brief">
        <title>Shoot transcriptome of the giant reed, Arundo donax.</title>
        <authorList>
            <person name="Barrero R.A."/>
            <person name="Guerrero F.D."/>
            <person name="Moolhuijzen P."/>
            <person name="Goolsby J.A."/>
            <person name="Tidwell J."/>
            <person name="Bellgard S.E."/>
            <person name="Bellgard M.I."/>
        </authorList>
    </citation>
    <scope>NUCLEOTIDE SEQUENCE</scope>
    <source>
        <tissue evidence="1">Shoot tissue taken approximately 20 cm above the soil surface</tissue>
    </source>
</reference>
<accession>A0A0A8YC79</accession>